<evidence type="ECO:0000313" key="2">
    <source>
        <dbReference type="EMBL" id="VFR43813.1"/>
    </source>
</evidence>
<dbReference type="AlphaFoldDB" id="A0A484S7A2"/>
<reference evidence="3" key="1">
    <citation type="submission" date="2019-03" db="EMBL/GenBank/DDBJ databases">
        <authorList>
            <person name="Danneels B."/>
        </authorList>
    </citation>
    <scope>NUCLEOTIDE SEQUENCE</scope>
</reference>
<dbReference type="EMBL" id="CAADID010000003">
    <property type="protein sequence ID" value="VFR58193.1"/>
    <property type="molecule type" value="Genomic_DNA"/>
</dbReference>
<evidence type="ECO:0000313" key="3">
    <source>
        <dbReference type="EMBL" id="VFR58193.1"/>
    </source>
</evidence>
<name>A0A484S7A2_9ZZZZ</name>
<organism evidence="3">
    <name type="scientific">plant metagenome</name>
    <dbReference type="NCBI Taxonomy" id="1297885"/>
    <lineage>
        <taxon>unclassified sequences</taxon>
        <taxon>metagenomes</taxon>
        <taxon>organismal metagenomes</taxon>
    </lineage>
</organism>
<evidence type="ECO:0000256" key="1">
    <source>
        <dbReference type="SAM" id="MobiDB-lite"/>
    </source>
</evidence>
<sequence>MGGFDTPLRCTAVTHRRETPQSYTFGSEPKRPEHARAPMPQLPWALARPTQPEQEIPS</sequence>
<feature type="region of interest" description="Disordered" evidence="1">
    <location>
        <begin position="1"/>
        <end position="58"/>
    </location>
</feature>
<accession>A0A484S7A2</accession>
<gene>
    <name evidence="2" type="ORF">ANT2_1714</name>
    <name evidence="3" type="ORF">ANT3_1716</name>
</gene>
<protein>
    <submittedName>
        <fullName evidence="3">Uncharacterized protein</fullName>
    </submittedName>
</protein>
<dbReference type="EMBL" id="CAADIG010000015">
    <property type="protein sequence ID" value="VFR43813.1"/>
    <property type="molecule type" value="Genomic_DNA"/>
</dbReference>
<proteinExistence type="predicted"/>